<dbReference type="RefSeq" id="XP_056771267.1">
    <property type="nucleotide sequence ID" value="XM_056903500.1"/>
</dbReference>
<keyword evidence="2" id="KW-1185">Reference proteome</keyword>
<reference evidence="1" key="1">
    <citation type="submission" date="2022-12" db="EMBL/GenBank/DDBJ databases">
        <authorList>
            <person name="Petersen C."/>
        </authorList>
    </citation>
    <scope>NUCLEOTIDE SEQUENCE</scope>
    <source>
        <strain evidence="1">IBT 16125</strain>
    </source>
</reference>
<dbReference type="Proteomes" id="UP001213681">
    <property type="component" value="Unassembled WGS sequence"/>
</dbReference>
<dbReference type="GeneID" id="81593743"/>
<gene>
    <name evidence="1" type="ORF">N7458_000106</name>
</gene>
<accession>A0AAD6CFE5</accession>
<dbReference type="EMBL" id="JAPVEA010000001">
    <property type="protein sequence ID" value="KAJ5464420.1"/>
    <property type="molecule type" value="Genomic_DNA"/>
</dbReference>
<evidence type="ECO:0000313" key="2">
    <source>
        <dbReference type="Proteomes" id="UP001213681"/>
    </source>
</evidence>
<name>A0AAD6CFE5_9EURO</name>
<organism evidence="1 2">
    <name type="scientific">Penicillium daleae</name>
    <dbReference type="NCBI Taxonomy" id="63821"/>
    <lineage>
        <taxon>Eukaryota</taxon>
        <taxon>Fungi</taxon>
        <taxon>Dikarya</taxon>
        <taxon>Ascomycota</taxon>
        <taxon>Pezizomycotina</taxon>
        <taxon>Eurotiomycetes</taxon>
        <taxon>Eurotiomycetidae</taxon>
        <taxon>Eurotiales</taxon>
        <taxon>Aspergillaceae</taxon>
        <taxon>Penicillium</taxon>
    </lineage>
</organism>
<comment type="caution">
    <text evidence="1">The sequence shown here is derived from an EMBL/GenBank/DDBJ whole genome shotgun (WGS) entry which is preliminary data.</text>
</comment>
<sequence>MLKFLEECHAYSDYMEQMRSGDLILPPFDQTIVHETNDLRMHVSKCHTVPVAVDMSIRMTRALEDHIFL</sequence>
<proteinExistence type="predicted"/>
<protein>
    <submittedName>
        <fullName evidence="1">Uncharacterized protein</fullName>
    </submittedName>
</protein>
<reference evidence="1" key="2">
    <citation type="journal article" date="2023" name="IMA Fungus">
        <title>Comparative genomic study of the Penicillium genus elucidates a diverse pangenome and 15 lateral gene transfer events.</title>
        <authorList>
            <person name="Petersen C."/>
            <person name="Sorensen T."/>
            <person name="Nielsen M.R."/>
            <person name="Sondergaard T.E."/>
            <person name="Sorensen J.L."/>
            <person name="Fitzpatrick D.A."/>
            <person name="Frisvad J.C."/>
            <person name="Nielsen K.L."/>
        </authorList>
    </citation>
    <scope>NUCLEOTIDE SEQUENCE</scope>
    <source>
        <strain evidence="1">IBT 16125</strain>
    </source>
</reference>
<dbReference type="AlphaFoldDB" id="A0AAD6CFE5"/>
<evidence type="ECO:0000313" key="1">
    <source>
        <dbReference type="EMBL" id="KAJ5464420.1"/>
    </source>
</evidence>